<evidence type="ECO:0000256" key="2">
    <source>
        <dbReference type="SAM" id="SignalP"/>
    </source>
</evidence>
<feature type="compositionally biased region" description="Polar residues" evidence="1">
    <location>
        <begin position="318"/>
        <end position="331"/>
    </location>
</feature>
<name>A0A9P5VPS4_9FUNG</name>
<sequence length="651" mass="70621">MCFMASAIIHETVLFFLQIALPDDLSTQHEETGRQVQEFFQSLEIQAEAAFVDSASLVASTATANPMYKSPNGARPTSAQASDKRMPTGTGSPGPFGPRHGGYDQGRVESTILFSYTYNSSEPGKQMEVRPINGLWTAIFPFSVPVSAPVDDQYNLECFTMVNLLEGLSDDPNFISTAVPQHHYRPDTPRARVQPPVIAPVLRRSARRTIAVRSALNVRMRTTRVSPMENPLMMSIEVENNSEHGAKFKVTQLDVDVTNAVVTPLDSAELTKLPMVLHSVDHVTFLYSISLLDNPGWNADNAALGGSPFGVHSRHSSENLAQSGSQQDSQRQVTIILQGTPEVEGVQGQTIHSRWNCFLDVSDLIKRDNANASGAGTGPLAPSQKHLYAPQPSHAPSALARANDNSLAPVHEGPHHSPVIGNAAASSESGSYEDDGAQQGQQGQLQSSGRPAVNGGGLSPGLGLDLANQALNGVTQGRPEQDNGDGIVVSFAVTDRVVVGKIFNLEIFIVNRSRHIRRYTLVVPNRKRAKGSDPSQGSKVLPPLPSGERAAVQNVPIDPYMEEPELLRRHVDNETTEADIICLENNVRLSPLYPLTCQNLNLRFIAIKEQLHTIDLVQLVDNDTGFVTNLRNCLCFMAEASFGALNQNLTD</sequence>
<dbReference type="GO" id="GO:1990071">
    <property type="term" value="C:TRAPPII protein complex"/>
    <property type="evidence" value="ECO:0007669"/>
    <property type="project" value="InterPro"/>
</dbReference>
<feature type="domain" description="Trafficking protein particle complex II-specific subunit 65 IgD3" evidence="3">
    <location>
        <begin position="483"/>
        <end position="632"/>
    </location>
</feature>
<organism evidence="4 5">
    <name type="scientific">Podila minutissima</name>
    <dbReference type="NCBI Taxonomy" id="64525"/>
    <lineage>
        <taxon>Eukaryota</taxon>
        <taxon>Fungi</taxon>
        <taxon>Fungi incertae sedis</taxon>
        <taxon>Mucoromycota</taxon>
        <taxon>Mortierellomycotina</taxon>
        <taxon>Mortierellomycetes</taxon>
        <taxon>Mortierellales</taxon>
        <taxon>Mortierellaceae</taxon>
        <taxon>Podila</taxon>
    </lineage>
</organism>
<gene>
    <name evidence="4" type="ORF">BG006_008957</name>
</gene>
<dbReference type="PANTHER" id="PTHR28159">
    <property type="entry name" value="TRAFFICKING PROTEIN PARTICLE COMPLEX II-SPECIFIC SUBUNIT 65"/>
    <property type="match status" value="1"/>
</dbReference>
<feature type="signal peptide" evidence="2">
    <location>
        <begin position="1"/>
        <end position="22"/>
    </location>
</feature>
<dbReference type="InterPro" id="IPR024662">
    <property type="entry name" value="Trs65"/>
</dbReference>
<feature type="region of interest" description="Disordered" evidence="1">
    <location>
        <begin position="308"/>
        <end position="331"/>
    </location>
</feature>
<protein>
    <recommendedName>
        <fullName evidence="3">Trafficking protein particle complex II-specific subunit 65 IgD3 domain-containing protein</fullName>
    </recommendedName>
</protein>
<proteinExistence type="predicted"/>
<evidence type="ECO:0000313" key="5">
    <source>
        <dbReference type="Proteomes" id="UP000696485"/>
    </source>
</evidence>
<feature type="compositionally biased region" description="Low complexity" evidence="1">
    <location>
        <begin position="437"/>
        <end position="449"/>
    </location>
</feature>
<evidence type="ECO:0000256" key="1">
    <source>
        <dbReference type="SAM" id="MobiDB-lite"/>
    </source>
</evidence>
<dbReference type="AlphaFoldDB" id="A0A9P5VPS4"/>
<feature type="region of interest" description="Disordered" evidence="1">
    <location>
        <begin position="66"/>
        <end position="102"/>
    </location>
</feature>
<dbReference type="Pfam" id="PF12735">
    <property type="entry name" value="IgD3_Trs65"/>
    <property type="match status" value="1"/>
</dbReference>
<dbReference type="EMBL" id="JAAAUY010000063">
    <property type="protein sequence ID" value="KAF9336339.1"/>
    <property type="molecule type" value="Genomic_DNA"/>
</dbReference>
<accession>A0A9P5VPS4</accession>
<dbReference type="PANTHER" id="PTHR28159:SF1">
    <property type="entry name" value="TRAFFICKING PROTEIN PARTICLE COMPLEX II-SPECIFIC SUBUNIT 65"/>
    <property type="match status" value="1"/>
</dbReference>
<evidence type="ECO:0000313" key="4">
    <source>
        <dbReference type="EMBL" id="KAF9336339.1"/>
    </source>
</evidence>
<dbReference type="Proteomes" id="UP000696485">
    <property type="component" value="Unassembled WGS sequence"/>
</dbReference>
<feature type="compositionally biased region" description="Gly residues" evidence="1">
    <location>
        <begin position="91"/>
        <end position="102"/>
    </location>
</feature>
<feature type="region of interest" description="Disordered" evidence="1">
    <location>
        <begin position="373"/>
        <end position="461"/>
    </location>
</feature>
<dbReference type="GO" id="GO:0006891">
    <property type="term" value="P:intra-Golgi vesicle-mediated transport"/>
    <property type="evidence" value="ECO:0007669"/>
    <property type="project" value="InterPro"/>
</dbReference>
<feature type="region of interest" description="Disordered" evidence="1">
    <location>
        <begin position="526"/>
        <end position="545"/>
    </location>
</feature>
<reference evidence="4" key="1">
    <citation type="journal article" date="2020" name="Fungal Divers.">
        <title>Resolving the Mortierellaceae phylogeny through synthesis of multi-gene phylogenetics and phylogenomics.</title>
        <authorList>
            <person name="Vandepol N."/>
            <person name="Liber J."/>
            <person name="Desiro A."/>
            <person name="Na H."/>
            <person name="Kennedy M."/>
            <person name="Barry K."/>
            <person name="Grigoriev I.V."/>
            <person name="Miller A.N."/>
            <person name="O'Donnell K."/>
            <person name="Stajich J.E."/>
            <person name="Bonito G."/>
        </authorList>
    </citation>
    <scope>NUCLEOTIDE SEQUENCE</scope>
    <source>
        <strain evidence="4">NVP1</strain>
    </source>
</reference>
<dbReference type="InterPro" id="IPR055420">
    <property type="entry name" value="IgD3_Trs65"/>
</dbReference>
<keyword evidence="2" id="KW-0732">Signal</keyword>
<dbReference type="GO" id="GO:0005802">
    <property type="term" value="C:trans-Golgi network"/>
    <property type="evidence" value="ECO:0007669"/>
    <property type="project" value="TreeGrafter"/>
</dbReference>
<keyword evidence="5" id="KW-1185">Reference proteome</keyword>
<feature type="chain" id="PRO_5040176731" description="Trafficking protein particle complex II-specific subunit 65 IgD3 domain-containing protein" evidence="2">
    <location>
        <begin position="23"/>
        <end position="651"/>
    </location>
</feature>
<evidence type="ECO:0000259" key="3">
    <source>
        <dbReference type="Pfam" id="PF12735"/>
    </source>
</evidence>
<comment type="caution">
    <text evidence="4">The sequence shown here is derived from an EMBL/GenBank/DDBJ whole genome shotgun (WGS) entry which is preliminary data.</text>
</comment>